<keyword evidence="2 3" id="KW-0040">ANK repeat</keyword>
<dbReference type="PANTHER" id="PTHR24193:SF121">
    <property type="entry name" value="ADA2A-CONTAINING COMPLEX COMPONENT 3, ISOFORM D"/>
    <property type="match status" value="1"/>
</dbReference>
<gene>
    <name evidence="4" type="ORF">FJQ89_07135</name>
</gene>
<dbReference type="InterPro" id="IPR002110">
    <property type="entry name" value="Ankyrin_rpt"/>
</dbReference>
<dbReference type="SMART" id="SM00248">
    <property type="entry name" value="ANK"/>
    <property type="match status" value="3"/>
</dbReference>
<dbReference type="InterPro" id="IPR036770">
    <property type="entry name" value="Ankyrin_rpt-contain_sf"/>
</dbReference>
<dbReference type="InterPro" id="IPR050663">
    <property type="entry name" value="Ankyrin-SOCS_Box"/>
</dbReference>
<protein>
    <submittedName>
        <fullName evidence="4">Ankyrin repeat domain-containing protein</fullName>
    </submittedName>
</protein>
<name>A0A4Y6RB40_9BURK</name>
<dbReference type="PROSITE" id="PS50088">
    <property type="entry name" value="ANK_REPEAT"/>
    <property type="match status" value="2"/>
</dbReference>
<dbReference type="Proteomes" id="UP000316665">
    <property type="component" value="Chromosome"/>
</dbReference>
<accession>A0A4Y6RB40</accession>
<evidence type="ECO:0000256" key="3">
    <source>
        <dbReference type="PROSITE-ProRule" id="PRU00023"/>
    </source>
</evidence>
<dbReference type="Pfam" id="PF12796">
    <property type="entry name" value="Ank_2"/>
    <property type="match status" value="1"/>
</dbReference>
<dbReference type="GO" id="GO:0000976">
    <property type="term" value="F:transcription cis-regulatory region binding"/>
    <property type="evidence" value="ECO:0007669"/>
    <property type="project" value="TreeGrafter"/>
</dbReference>
<organism evidence="4 5">
    <name type="scientific">Janthinobacterium tructae</name>
    <dbReference type="NCBI Taxonomy" id="2590869"/>
    <lineage>
        <taxon>Bacteria</taxon>
        <taxon>Pseudomonadati</taxon>
        <taxon>Pseudomonadota</taxon>
        <taxon>Betaproteobacteria</taxon>
        <taxon>Burkholderiales</taxon>
        <taxon>Oxalobacteraceae</taxon>
        <taxon>Janthinobacterium</taxon>
    </lineage>
</organism>
<dbReference type="GO" id="GO:0045944">
    <property type="term" value="P:positive regulation of transcription by RNA polymerase II"/>
    <property type="evidence" value="ECO:0007669"/>
    <property type="project" value="TreeGrafter"/>
</dbReference>
<dbReference type="EMBL" id="CP041185">
    <property type="protein sequence ID" value="QDG70212.1"/>
    <property type="molecule type" value="Genomic_DNA"/>
</dbReference>
<keyword evidence="1" id="KW-0677">Repeat</keyword>
<evidence type="ECO:0000256" key="2">
    <source>
        <dbReference type="ARBA" id="ARBA00023043"/>
    </source>
</evidence>
<evidence type="ECO:0000313" key="5">
    <source>
        <dbReference type="Proteomes" id="UP000316665"/>
    </source>
</evidence>
<sequence>MNKLKAAYDAIQERRIESLEQLLREDLALLNSQTPFGPLLHVAAGAGNLEALKLLLSCGADIDARGGTFGGDALNYAASKAHVEVCKFLLSQGAKFDVSEPERNALFSAIYVGSTELAELFIEYGIDYSVAYTGQSMTNMDARAFAIERGQKEVLAVLLTQ</sequence>
<dbReference type="PANTHER" id="PTHR24193">
    <property type="entry name" value="ANKYRIN REPEAT PROTEIN"/>
    <property type="match status" value="1"/>
</dbReference>
<evidence type="ECO:0000313" key="4">
    <source>
        <dbReference type="EMBL" id="QDG70212.1"/>
    </source>
</evidence>
<keyword evidence="5" id="KW-1185">Reference proteome</keyword>
<dbReference type="PROSITE" id="PS50297">
    <property type="entry name" value="ANK_REP_REGION"/>
    <property type="match status" value="2"/>
</dbReference>
<dbReference type="KEGG" id="jas:FJQ89_07135"/>
<dbReference type="RefSeq" id="WP_081344878.1">
    <property type="nucleotide sequence ID" value="NZ_CP041185.1"/>
</dbReference>
<reference evidence="4 5" key="1">
    <citation type="submission" date="2019-06" db="EMBL/GenBank/DDBJ databases">
        <title>Complete genome sequence of Janthinobacterium sp. SNU WT3 isolated from diseased rainbow trout.</title>
        <authorList>
            <person name="Oh W.T."/>
            <person name="Park S.C."/>
        </authorList>
    </citation>
    <scope>NUCLEOTIDE SEQUENCE [LARGE SCALE GENOMIC DNA]</scope>
    <source>
        <strain evidence="4 5">SNU WT3</strain>
    </source>
</reference>
<dbReference type="OrthoDB" id="671583at2"/>
<dbReference type="AlphaFoldDB" id="A0A4Y6RB40"/>
<dbReference type="Gene3D" id="1.25.40.20">
    <property type="entry name" value="Ankyrin repeat-containing domain"/>
    <property type="match status" value="1"/>
</dbReference>
<evidence type="ECO:0000256" key="1">
    <source>
        <dbReference type="ARBA" id="ARBA00022737"/>
    </source>
</evidence>
<feature type="repeat" description="ANK" evidence="3">
    <location>
        <begin position="69"/>
        <end position="101"/>
    </location>
</feature>
<dbReference type="SUPFAM" id="SSF48403">
    <property type="entry name" value="Ankyrin repeat"/>
    <property type="match status" value="1"/>
</dbReference>
<feature type="repeat" description="ANK" evidence="3">
    <location>
        <begin position="40"/>
        <end position="67"/>
    </location>
</feature>
<proteinExistence type="predicted"/>